<evidence type="ECO:0000256" key="1">
    <source>
        <dbReference type="SAM" id="Coils"/>
    </source>
</evidence>
<gene>
    <name evidence="2" type="ORF">CNEO_41192</name>
</gene>
<protein>
    <submittedName>
        <fullName evidence="2">Uncharacterized protein</fullName>
    </submittedName>
</protein>
<dbReference type="Proteomes" id="UP000789738">
    <property type="component" value="Unassembled WGS sequence"/>
</dbReference>
<dbReference type="EMBL" id="CAKJVE010000004">
    <property type="protein sequence ID" value="CAG9704366.1"/>
    <property type="molecule type" value="Genomic_DNA"/>
</dbReference>
<evidence type="ECO:0000313" key="3">
    <source>
        <dbReference type="Proteomes" id="UP000789738"/>
    </source>
</evidence>
<evidence type="ECO:0000313" key="2">
    <source>
        <dbReference type="EMBL" id="CAG9704366.1"/>
    </source>
</evidence>
<reference evidence="2" key="1">
    <citation type="submission" date="2021-10" db="EMBL/GenBank/DDBJ databases">
        <authorList>
            <person name="Mesa V."/>
        </authorList>
    </citation>
    <scope>NUCLEOTIDE SEQUENCE</scope>
    <source>
        <strain evidence="2">CC3_PB</strain>
    </source>
</reference>
<comment type="caution">
    <text evidence="2">The sequence shown here is derived from an EMBL/GenBank/DDBJ whole genome shotgun (WGS) entry which is preliminary data.</text>
</comment>
<accession>A0AA86JPJ9</accession>
<organism evidence="2 3">
    <name type="scientific">Clostridium neonatale</name>
    <dbReference type="NCBI Taxonomy" id="137838"/>
    <lineage>
        <taxon>Bacteria</taxon>
        <taxon>Bacillati</taxon>
        <taxon>Bacillota</taxon>
        <taxon>Clostridia</taxon>
        <taxon>Eubacteriales</taxon>
        <taxon>Clostridiaceae</taxon>
        <taxon>Clostridium</taxon>
    </lineage>
</organism>
<feature type="coiled-coil region" evidence="1">
    <location>
        <begin position="261"/>
        <end position="365"/>
    </location>
</feature>
<name>A0AA86JPJ9_9CLOT</name>
<proteinExistence type="predicted"/>
<sequence>MRFNDLRRKEFSIKTSIYKDNYKKWVVKEAVFEEGIQHIKNILDNAKLLKNNYSVENVCPVKLEGKQLIFDYIEGVSLADMYLKAYNDGDKEKFLELVDFHKKLVLLDEDNLCVFKGNAKFEEIFGDYSIYEGKEGLKISNFEGTAYNIILENGNLEKPVFIDYEWVFDFNMPKDFILYQCITSIYFMVPELESFIPKVEIINHLNLEVDESNLCKSFMNFYNYQMKGTMEKSLAEIKYSYLKKSINVNELINDGQIFIGNEELRKNLNWYINRVKELEGAIKYHQANDVYLKDRNDEIQKELDWYQKRTKDLEEAIEYHHNLDKQLEEALDNSRQQQQIVEKKNEELNDIILDLRKKIFEMENSRSWRWTRFFRKSKE</sequence>
<dbReference type="AlphaFoldDB" id="A0AA86JPJ9"/>
<keyword evidence="1" id="KW-0175">Coiled coil</keyword>
<dbReference type="RefSeq" id="WP_342350294.1">
    <property type="nucleotide sequence ID" value="NZ_CAKJVE010000004.1"/>
</dbReference>